<gene>
    <name evidence="1" type="ORF">GCM10009535_47090</name>
</gene>
<dbReference type="EMBL" id="BAAAGU010000054">
    <property type="protein sequence ID" value="GAA0662084.1"/>
    <property type="molecule type" value="Genomic_DNA"/>
</dbReference>
<comment type="caution">
    <text evidence="1">The sequence shown here is derived from an EMBL/GenBank/DDBJ whole genome shotgun (WGS) entry which is preliminary data.</text>
</comment>
<dbReference type="Pfam" id="PF03492">
    <property type="entry name" value="Methyltransf_7"/>
    <property type="match status" value="1"/>
</dbReference>
<evidence type="ECO:0000313" key="2">
    <source>
        <dbReference type="Proteomes" id="UP001500724"/>
    </source>
</evidence>
<protein>
    <submittedName>
        <fullName evidence="1">Uncharacterized protein</fullName>
    </submittedName>
</protein>
<reference evidence="1 2" key="1">
    <citation type="journal article" date="2019" name="Int. J. Syst. Evol. Microbiol.">
        <title>The Global Catalogue of Microorganisms (GCM) 10K type strain sequencing project: providing services to taxonomists for standard genome sequencing and annotation.</title>
        <authorList>
            <consortium name="The Broad Institute Genomics Platform"/>
            <consortium name="The Broad Institute Genome Sequencing Center for Infectious Disease"/>
            <person name="Wu L."/>
            <person name="Ma J."/>
        </authorList>
    </citation>
    <scope>NUCLEOTIDE SEQUENCE [LARGE SCALE GENOMIC DNA]</scope>
    <source>
        <strain evidence="1 2">JCM 10367</strain>
    </source>
</reference>
<dbReference type="InterPro" id="IPR005299">
    <property type="entry name" value="MeTrfase_7"/>
</dbReference>
<evidence type="ECO:0000313" key="1">
    <source>
        <dbReference type="EMBL" id="GAA0662084.1"/>
    </source>
</evidence>
<accession>A0ABN1HPR5</accession>
<proteinExistence type="predicted"/>
<dbReference type="InterPro" id="IPR029063">
    <property type="entry name" value="SAM-dependent_MTases_sf"/>
</dbReference>
<name>A0ABN1HPR5_9ACTN</name>
<dbReference type="SUPFAM" id="SSF53335">
    <property type="entry name" value="S-adenosyl-L-methionine-dependent methyltransferases"/>
    <property type="match status" value="1"/>
</dbReference>
<dbReference type="RefSeq" id="WP_344005403.1">
    <property type="nucleotide sequence ID" value="NZ_BAAAGU010000054.1"/>
</dbReference>
<keyword evidence="2" id="KW-1185">Reference proteome</keyword>
<organism evidence="1 2">
    <name type="scientific">Streptomyces thermocarboxydovorans</name>
    <dbReference type="NCBI Taxonomy" id="59298"/>
    <lineage>
        <taxon>Bacteria</taxon>
        <taxon>Bacillati</taxon>
        <taxon>Actinomycetota</taxon>
        <taxon>Actinomycetes</taxon>
        <taxon>Kitasatosporales</taxon>
        <taxon>Streptomycetaceae</taxon>
        <taxon>Streptomyces</taxon>
    </lineage>
</organism>
<sequence length="84" mass="9022">MADLGVAAGTNSLDPMRLVVEGIRGRTGEDTPVTVVHTDIPANDFNTMFATVLGSPGSYAHEPQVFAFAEARSFYVVPLRITRV</sequence>
<dbReference type="Proteomes" id="UP001500724">
    <property type="component" value="Unassembled WGS sequence"/>
</dbReference>
<dbReference type="Gene3D" id="3.40.50.150">
    <property type="entry name" value="Vaccinia Virus protein VP39"/>
    <property type="match status" value="1"/>
</dbReference>